<dbReference type="InterPro" id="IPR036397">
    <property type="entry name" value="RNaseH_sf"/>
</dbReference>
<comment type="caution">
    <text evidence="1">The sequence shown here is derived from an EMBL/GenBank/DDBJ whole genome shotgun (WGS) entry which is preliminary data.</text>
</comment>
<accession>A0A8X6RT42</accession>
<sequence>MYACGIYRTTALDYIKRLGFISKLSVWILHELSEKILMDRILISSSNLSRHKRETFVDHLVTGDVKWMVYNRVVKKRAYVYKGETPPSISKAGVLLSSEYDISEARGVCSSTDFSPGS</sequence>
<organism evidence="1 2">
    <name type="scientific">Trichonephila clavipes</name>
    <name type="common">Golden silk orbweaver</name>
    <name type="synonym">Nephila clavipes</name>
    <dbReference type="NCBI Taxonomy" id="2585209"/>
    <lineage>
        <taxon>Eukaryota</taxon>
        <taxon>Metazoa</taxon>
        <taxon>Ecdysozoa</taxon>
        <taxon>Arthropoda</taxon>
        <taxon>Chelicerata</taxon>
        <taxon>Arachnida</taxon>
        <taxon>Araneae</taxon>
        <taxon>Araneomorphae</taxon>
        <taxon>Entelegynae</taxon>
        <taxon>Araneoidea</taxon>
        <taxon>Nephilidae</taxon>
        <taxon>Trichonephila</taxon>
    </lineage>
</organism>
<dbReference type="AlphaFoldDB" id="A0A8X6RT42"/>
<keyword evidence="2" id="KW-1185">Reference proteome</keyword>
<evidence type="ECO:0000313" key="2">
    <source>
        <dbReference type="Proteomes" id="UP000887159"/>
    </source>
</evidence>
<gene>
    <name evidence="1" type="ORF">TNCV_2139511</name>
</gene>
<dbReference type="Proteomes" id="UP000887159">
    <property type="component" value="Unassembled WGS sequence"/>
</dbReference>
<proteinExistence type="predicted"/>
<name>A0A8X6RT42_TRICX</name>
<protein>
    <submittedName>
        <fullName evidence="1">Uncharacterized protein</fullName>
    </submittedName>
</protein>
<dbReference type="GO" id="GO:0003676">
    <property type="term" value="F:nucleic acid binding"/>
    <property type="evidence" value="ECO:0007669"/>
    <property type="project" value="InterPro"/>
</dbReference>
<dbReference type="Gene3D" id="3.30.420.10">
    <property type="entry name" value="Ribonuclease H-like superfamily/Ribonuclease H"/>
    <property type="match status" value="1"/>
</dbReference>
<reference evidence="1" key="1">
    <citation type="submission" date="2020-08" db="EMBL/GenBank/DDBJ databases">
        <title>Multicomponent nature underlies the extraordinary mechanical properties of spider dragline silk.</title>
        <authorList>
            <person name="Kono N."/>
            <person name="Nakamura H."/>
            <person name="Mori M."/>
            <person name="Yoshida Y."/>
            <person name="Ohtoshi R."/>
            <person name="Malay A.D."/>
            <person name="Moran D.A.P."/>
            <person name="Tomita M."/>
            <person name="Numata K."/>
            <person name="Arakawa K."/>
        </authorList>
    </citation>
    <scope>NUCLEOTIDE SEQUENCE</scope>
</reference>
<dbReference type="EMBL" id="BMAU01021221">
    <property type="protein sequence ID" value="GFY00554.1"/>
    <property type="molecule type" value="Genomic_DNA"/>
</dbReference>
<evidence type="ECO:0000313" key="1">
    <source>
        <dbReference type="EMBL" id="GFY00554.1"/>
    </source>
</evidence>